<comment type="caution">
    <text evidence="1">The sequence shown here is derived from an EMBL/GenBank/DDBJ whole genome shotgun (WGS) entry which is preliminary data.</text>
</comment>
<organism evidence="1 2">
    <name type="scientific">Bauhinia variegata</name>
    <name type="common">Purple orchid tree</name>
    <name type="synonym">Phanera variegata</name>
    <dbReference type="NCBI Taxonomy" id="167791"/>
    <lineage>
        <taxon>Eukaryota</taxon>
        <taxon>Viridiplantae</taxon>
        <taxon>Streptophyta</taxon>
        <taxon>Embryophyta</taxon>
        <taxon>Tracheophyta</taxon>
        <taxon>Spermatophyta</taxon>
        <taxon>Magnoliopsida</taxon>
        <taxon>eudicotyledons</taxon>
        <taxon>Gunneridae</taxon>
        <taxon>Pentapetalae</taxon>
        <taxon>rosids</taxon>
        <taxon>fabids</taxon>
        <taxon>Fabales</taxon>
        <taxon>Fabaceae</taxon>
        <taxon>Cercidoideae</taxon>
        <taxon>Cercideae</taxon>
        <taxon>Bauhiniinae</taxon>
        <taxon>Bauhinia</taxon>
    </lineage>
</organism>
<evidence type="ECO:0000313" key="1">
    <source>
        <dbReference type="EMBL" id="KAI4295683.1"/>
    </source>
</evidence>
<dbReference type="Proteomes" id="UP000828941">
    <property type="component" value="Chromosome 14"/>
</dbReference>
<protein>
    <submittedName>
        <fullName evidence="1">Uncharacterized protein</fullName>
    </submittedName>
</protein>
<accession>A0ACB9KER3</accession>
<keyword evidence="2" id="KW-1185">Reference proteome</keyword>
<proteinExistence type="predicted"/>
<dbReference type="EMBL" id="CM039439">
    <property type="protein sequence ID" value="KAI4295683.1"/>
    <property type="molecule type" value="Genomic_DNA"/>
</dbReference>
<reference evidence="1 2" key="1">
    <citation type="journal article" date="2022" name="DNA Res.">
        <title>Chromosomal-level genome assembly of the orchid tree Bauhinia variegata (Leguminosae; Cercidoideae) supports the allotetraploid origin hypothesis of Bauhinia.</title>
        <authorList>
            <person name="Zhong Y."/>
            <person name="Chen Y."/>
            <person name="Zheng D."/>
            <person name="Pang J."/>
            <person name="Liu Y."/>
            <person name="Luo S."/>
            <person name="Meng S."/>
            <person name="Qian L."/>
            <person name="Wei D."/>
            <person name="Dai S."/>
            <person name="Zhou R."/>
        </authorList>
    </citation>
    <scope>NUCLEOTIDE SEQUENCE [LARGE SCALE GENOMIC DNA]</scope>
    <source>
        <strain evidence="1">BV-YZ2020</strain>
    </source>
</reference>
<sequence>MALQLQNQNDRLFLFVYIDNSLSFSFFEKQQQFNALISSFTSSSEIHCIHFHSHVVSACYSFWLLKPPNLNFALIRKTL</sequence>
<name>A0ACB9KER3_BAUVA</name>
<evidence type="ECO:0000313" key="2">
    <source>
        <dbReference type="Proteomes" id="UP000828941"/>
    </source>
</evidence>
<gene>
    <name evidence="1" type="ORF">L6164_035700</name>
</gene>